<feature type="site" description="Transition state stabilizer" evidence="3">
    <location>
        <position position="160"/>
    </location>
</feature>
<dbReference type="eggNOG" id="COG3964">
    <property type="taxonomic scope" value="Bacteria"/>
</dbReference>
<dbReference type="Proteomes" id="UP000008915">
    <property type="component" value="Chromosome"/>
</dbReference>
<dbReference type="InterPro" id="IPR032466">
    <property type="entry name" value="Metal_Hydrolase"/>
</dbReference>
<name>E6SGT2_THEM7</name>
<evidence type="ECO:0000256" key="1">
    <source>
        <dbReference type="PIRSR" id="PIRSR039004-1"/>
    </source>
</evidence>
<evidence type="ECO:0000313" key="5">
    <source>
        <dbReference type="EMBL" id="ADU51666.1"/>
    </source>
</evidence>
<feature type="binding site" evidence="1">
    <location>
        <position position="214"/>
    </location>
    <ligand>
        <name>Zn(2+)</name>
        <dbReference type="ChEBI" id="CHEBI:29105"/>
        <label>2</label>
    </ligand>
</feature>
<evidence type="ECO:0000256" key="2">
    <source>
        <dbReference type="PIRSR" id="PIRSR039004-2"/>
    </source>
</evidence>
<dbReference type="EMBL" id="CP002344">
    <property type="protein sequence ID" value="ADU51666.1"/>
    <property type="molecule type" value="Genomic_DNA"/>
</dbReference>
<dbReference type="AlphaFoldDB" id="E6SGT2"/>
<dbReference type="GO" id="GO:0016810">
    <property type="term" value="F:hydrolase activity, acting on carbon-nitrogen (but not peptide) bonds"/>
    <property type="evidence" value="ECO:0007669"/>
    <property type="project" value="InterPro"/>
</dbReference>
<feature type="binding site" description="via carbamate group" evidence="1">
    <location>
        <position position="158"/>
    </location>
    <ligand>
        <name>Zn(2+)</name>
        <dbReference type="ChEBI" id="CHEBI:29105"/>
        <label>2</label>
    </ligand>
</feature>
<evidence type="ECO:0000313" key="6">
    <source>
        <dbReference type="Proteomes" id="UP000008915"/>
    </source>
</evidence>
<dbReference type="NCBIfam" id="NF006689">
    <property type="entry name" value="PRK09237.1"/>
    <property type="match status" value="1"/>
</dbReference>
<dbReference type="Gene3D" id="2.30.40.10">
    <property type="entry name" value="Urease, subunit C, domain 1"/>
    <property type="match status" value="1"/>
</dbReference>
<dbReference type="KEGG" id="tmr:Tmar_1557"/>
<proteinExistence type="predicted"/>
<dbReference type="STRING" id="644966.Tmar_1557"/>
<dbReference type="Pfam" id="PF01979">
    <property type="entry name" value="Amidohydro_1"/>
    <property type="match status" value="1"/>
</dbReference>
<dbReference type="PIRSF" id="PIRSF039004">
    <property type="entry name" value="ADE_EF_0837"/>
    <property type="match status" value="1"/>
</dbReference>
<dbReference type="PANTHER" id="PTHR42717:SF1">
    <property type="entry name" value="IMIDAZOLONEPROPIONASE AND RELATED AMIDOHYDROLASES"/>
    <property type="match status" value="1"/>
</dbReference>
<dbReference type="RefSeq" id="WP_013495969.1">
    <property type="nucleotide sequence ID" value="NC_014831.1"/>
</dbReference>
<dbReference type="GO" id="GO:0046872">
    <property type="term" value="F:metal ion binding"/>
    <property type="evidence" value="ECO:0007669"/>
    <property type="project" value="UniProtKB-KW"/>
</dbReference>
<keyword evidence="1" id="KW-0479">Metal-binding</keyword>
<dbReference type="InterPro" id="IPR020043">
    <property type="entry name" value="Deacetylase_Atu3266-like"/>
</dbReference>
<dbReference type="HOGENOM" id="CLU_036699_2_0_9"/>
<dbReference type="GO" id="GO:0019213">
    <property type="term" value="F:deacetylase activity"/>
    <property type="evidence" value="ECO:0007669"/>
    <property type="project" value="InterPro"/>
</dbReference>
<keyword evidence="6" id="KW-1185">Reference proteome</keyword>
<feature type="binding site" evidence="1">
    <location>
        <position position="65"/>
    </location>
    <ligand>
        <name>Zn(2+)</name>
        <dbReference type="ChEBI" id="CHEBI:29105"/>
        <label>1</label>
    </ligand>
</feature>
<accession>E6SGT2</accession>
<sequence length="380" mass="40488">MKVDLAIRGGRVIDPATGLDREGTVLVSDKRILAIEAPDAAVEAERVIDARGLLVLPGLIDLHAHCFVGETRLGLPPDRIGVQQGVTTVVDAGSSGVDNLLRFRESVRGARTRVLAYINLARDGLARHRGELADPRMLAPDETVEALRAHGGFLVGVKARASASVVGDQGIAPVRLAKETAKRAGVPLMVHIGNAPPRLEEVLELLEAGDIVSHAFHGKKGGIYRDGTLLPEARAALERGVLFDVAHGQASFSYATCRRFLADGLVPHIISSDLWRGNETGPVVSLLHCMSKLLHLGMPLQEVVAATTWRPAVALHRQHEIGSLAPGRIADISIIRQVRGQFPLQDSEGVTEVVSCLLEPVMTIRHGHIVGDIGPGGISA</sequence>
<gene>
    <name evidence="5" type="ordered locus">Tmar_1557</name>
</gene>
<feature type="binding site" evidence="1">
    <location>
        <position position="191"/>
    </location>
    <ligand>
        <name>Zn(2+)</name>
        <dbReference type="ChEBI" id="CHEBI:29105"/>
        <label>2</label>
    </ligand>
</feature>
<evidence type="ECO:0000256" key="3">
    <source>
        <dbReference type="PIRSR" id="PIRSR039004-3"/>
    </source>
</evidence>
<dbReference type="SUPFAM" id="SSF51338">
    <property type="entry name" value="Composite domain of metallo-dependent hydrolases"/>
    <property type="match status" value="1"/>
</dbReference>
<dbReference type="Gene3D" id="3.20.20.140">
    <property type="entry name" value="Metal-dependent hydrolases"/>
    <property type="match status" value="1"/>
</dbReference>
<reference evidence="6" key="2">
    <citation type="journal article" date="2010" name="Stand. Genomic Sci.">
        <title>Complete genome sequence of Thermaerobacter marianensis type strain (7p75aT).</title>
        <authorList>
            <person name="Han C."/>
            <person name="Gu W."/>
            <person name="Zhang X."/>
            <person name="Lapidus A."/>
            <person name="Nolan M."/>
            <person name="Copeland A."/>
            <person name="Lucas S."/>
            <person name="Glavina Del Rio T."/>
            <person name="Tice H."/>
            <person name="Cheng J."/>
            <person name="Tapia R."/>
            <person name="Goodwin L."/>
            <person name="Pitluck S."/>
            <person name="Pagani I."/>
            <person name="Ivanova N."/>
            <person name="Mavromatis K."/>
            <person name="Mikhailova N."/>
            <person name="Pati A."/>
            <person name="Chen A."/>
            <person name="Palaniappan K."/>
            <person name="Land M."/>
            <person name="Hauser L."/>
            <person name="Chang Y."/>
            <person name="Jeffries C."/>
            <person name="Schneider S."/>
            <person name="Rohde M."/>
            <person name="Goker M."/>
            <person name="Pukall R."/>
            <person name="Woyke T."/>
            <person name="Bristow J."/>
            <person name="Eisen J."/>
            <person name="Markowitz V."/>
            <person name="Hugenholtz P."/>
            <person name="Kyrpides N."/>
            <person name="Klenk H."/>
            <person name="Detter J."/>
        </authorList>
    </citation>
    <scope>NUCLEOTIDE SEQUENCE [LARGE SCALE GENOMIC DNA]</scope>
    <source>
        <strain evidence="6">ATCC 700841 / DSM 12885 / JCM 10246 / 7p75a</strain>
    </source>
</reference>
<dbReference type="SUPFAM" id="SSF51556">
    <property type="entry name" value="Metallo-dependent hydrolases"/>
    <property type="match status" value="1"/>
</dbReference>
<dbReference type="PANTHER" id="PTHR42717">
    <property type="entry name" value="DIHYDROOROTASE-RELATED"/>
    <property type="match status" value="1"/>
</dbReference>
<keyword evidence="1" id="KW-0862">Zinc</keyword>
<dbReference type="InterPro" id="IPR011059">
    <property type="entry name" value="Metal-dep_hydrolase_composite"/>
</dbReference>
<feature type="binding site" evidence="1">
    <location>
        <position position="273"/>
    </location>
    <ligand>
        <name>Zn(2+)</name>
        <dbReference type="ChEBI" id="CHEBI:29105"/>
        <label>1</label>
    </ligand>
</feature>
<dbReference type="InterPro" id="IPR006680">
    <property type="entry name" value="Amidohydro-rel"/>
</dbReference>
<protein>
    <submittedName>
        <fullName evidence="5">Amidohydrolase</fullName>
    </submittedName>
</protein>
<feature type="domain" description="Amidohydrolase-related" evidence="4">
    <location>
        <begin position="83"/>
        <end position="341"/>
    </location>
</feature>
<feature type="binding site" description="via carbamate group" evidence="1">
    <location>
        <position position="158"/>
    </location>
    <ligand>
        <name>Zn(2+)</name>
        <dbReference type="ChEBI" id="CHEBI:29105"/>
        <label>1</label>
    </ligand>
</feature>
<evidence type="ECO:0000259" key="4">
    <source>
        <dbReference type="Pfam" id="PF01979"/>
    </source>
</evidence>
<feature type="binding site" evidence="1">
    <location>
        <position position="63"/>
    </location>
    <ligand>
        <name>Zn(2+)</name>
        <dbReference type="ChEBI" id="CHEBI:29105"/>
        <label>1</label>
    </ligand>
</feature>
<feature type="modified residue" description="N6-carboxylysine" evidence="2">
    <location>
        <position position="158"/>
    </location>
</feature>
<reference evidence="5 6" key="1">
    <citation type="journal article" date="2010" name="Stand. Genomic Sci.">
        <title>Complete genome sequence of Thermaerobacter marianensis type strain (7p75a).</title>
        <authorList>
            <person name="Han C."/>
            <person name="Gu W."/>
            <person name="Zhang X."/>
            <person name="Lapidus A."/>
            <person name="Nolan M."/>
            <person name="Copeland A."/>
            <person name="Lucas S."/>
            <person name="Del Rio T.G."/>
            <person name="Tice H."/>
            <person name="Cheng J.F."/>
            <person name="Tapia R."/>
            <person name="Goodwin L."/>
            <person name="Pitluck S."/>
            <person name="Pagani I."/>
            <person name="Ivanova N."/>
            <person name="Mavromatis K."/>
            <person name="Mikhailova N."/>
            <person name="Pati A."/>
            <person name="Chen A."/>
            <person name="Palaniappan K."/>
            <person name="Land M."/>
            <person name="Hauser L."/>
            <person name="Chang Y.J."/>
            <person name="Jeffries C.D."/>
            <person name="Schneider S."/>
            <person name="Rohde M."/>
            <person name="Goker M."/>
            <person name="Pukall R."/>
            <person name="Woyke T."/>
            <person name="Bristow J."/>
            <person name="Eisen J.A."/>
            <person name="Markowitz V."/>
            <person name="Hugenholtz P."/>
            <person name="Kyrpides N.C."/>
            <person name="Klenk H.P."/>
            <person name="Detter J.C."/>
        </authorList>
    </citation>
    <scope>NUCLEOTIDE SEQUENCE [LARGE SCALE GENOMIC DNA]</scope>
    <source>
        <strain evidence="6">ATCC 700841 / DSM 12885 / JCM 10246 / 7p75a</strain>
    </source>
</reference>
<organism evidence="5 6">
    <name type="scientific">Thermaerobacter marianensis (strain ATCC 700841 / DSM 12885 / JCM 10246 / 7p75a)</name>
    <dbReference type="NCBI Taxonomy" id="644966"/>
    <lineage>
        <taxon>Bacteria</taxon>
        <taxon>Bacillati</taxon>
        <taxon>Bacillota</taxon>
        <taxon>Clostridia</taxon>
        <taxon>Eubacteriales</taxon>
        <taxon>Clostridiales Family XVII. Incertae Sedis</taxon>
        <taxon>Thermaerobacter</taxon>
    </lineage>
</organism>